<feature type="region of interest" description="Disordered" evidence="4">
    <location>
        <begin position="80"/>
        <end position="406"/>
    </location>
</feature>
<dbReference type="InterPro" id="IPR051870">
    <property type="entry name" value="Elongin-A_domain"/>
</dbReference>
<dbReference type="GO" id="GO:0006368">
    <property type="term" value="P:transcription elongation by RNA polymerase II"/>
    <property type="evidence" value="ECO:0007669"/>
    <property type="project" value="InterPro"/>
</dbReference>
<dbReference type="InterPro" id="IPR010684">
    <property type="entry name" value="RNA_pol_II_trans_fac_SIII_A"/>
</dbReference>
<comment type="subcellular location">
    <subcellularLocation>
        <location evidence="1 3">Nucleus</location>
    </subcellularLocation>
</comment>
<feature type="compositionally biased region" description="Basic and acidic residues" evidence="4">
    <location>
        <begin position="291"/>
        <end position="310"/>
    </location>
</feature>
<evidence type="ECO:0000256" key="4">
    <source>
        <dbReference type="SAM" id="MobiDB-lite"/>
    </source>
</evidence>
<proteinExistence type="predicted"/>
<dbReference type="InterPro" id="IPR017923">
    <property type="entry name" value="TFIIS_N"/>
</dbReference>
<dbReference type="Proteomes" id="UP001075354">
    <property type="component" value="Chromosome 3"/>
</dbReference>
<reference evidence="6" key="1">
    <citation type="submission" date="2022-12" db="EMBL/GenBank/DDBJ databases">
        <title>Chromosome-level genome assembly of the bean flower thrips Megalurothrips usitatus.</title>
        <authorList>
            <person name="Ma L."/>
            <person name="Liu Q."/>
            <person name="Li H."/>
            <person name="Cai W."/>
        </authorList>
    </citation>
    <scope>NUCLEOTIDE SEQUENCE</scope>
    <source>
        <strain evidence="6">Cailab_2022a</strain>
    </source>
</reference>
<feature type="compositionally biased region" description="Low complexity" evidence="4">
    <location>
        <begin position="616"/>
        <end position="632"/>
    </location>
</feature>
<dbReference type="PANTHER" id="PTHR15141:SF76">
    <property type="entry name" value="TRANSCRIPTION ELONGATION FACTOR B POLYPEPTIDE 3"/>
    <property type="match status" value="1"/>
</dbReference>
<evidence type="ECO:0000256" key="1">
    <source>
        <dbReference type="ARBA" id="ARBA00004123"/>
    </source>
</evidence>
<feature type="compositionally biased region" description="Basic and acidic residues" evidence="4">
    <location>
        <begin position="103"/>
        <end position="157"/>
    </location>
</feature>
<dbReference type="GO" id="GO:0070449">
    <property type="term" value="C:elongin complex"/>
    <property type="evidence" value="ECO:0007669"/>
    <property type="project" value="InterPro"/>
</dbReference>
<dbReference type="InterPro" id="IPR035441">
    <property type="entry name" value="TFIIS/LEDGF_dom_sf"/>
</dbReference>
<evidence type="ECO:0000259" key="5">
    <source>
        <dbReference type="PROSITE" id="PS51319"/>
    </source>
</evidence>
<dbReference type="Gene3D" id="6.10.250.3180">
    <property type="match status" value="1"/>
</dbReference>
<feature type="domain" description="TFIIS N-terminal" evidence="5">
    <location>
        <begin position="1"/>
        <end position="82"/>
    </location>
</feature>
<sequence length="686" mass="76874">MSAAESVVSQIQHYQRSIDKYHGHSAKILHCINRLYNLPVSVQHLQDTGIGKTINSLRKSDGDVGESARALVAKWKQMVEEESETEVENKGNRKTQSNGDPEIENHRERSEKRNKDNSVKSKDHDSRESSRSDHSKAQKRRRDSESDVRDKRPKSDKVGSSSSHSVSSHLYAGGKLNGNSRISDDEWNISRHNNGGANSEDETIPSSQIKNERASSEEQNTHFSEDDLKENKSSRTEKTSHKHKHKSSSSNSEKNKHSSSSRSEGRESKSSTSNKHRDEKNASSSSSSNIRKGDVSERTDDKSKTKDKDKKDKHKHKHHSKDEKRSKAKKEKKADADEDGVDSNSGKSFGEALGMMFPPDKPRKKSSSASSSQSPSKKKLKPSPGVPEKRSHINDDMNFSPDVEHENPPLNLEVDEDFGLPALNPNYKPLPQPNFFNSPPKRYQNDDEDDLTNIMYSKVQRTKVFSGNKTGYSHVPSLFDLCTRVLQENIDALEYTGGVPFDLLKPVLERATPNQLYTLEHYNAYLIEDTDIFWEYHCKKDFRNKKREEMETWREMYMRCREEREAKLKVITSNIAASSKAKALPVRKTQLAYVESSAKPPRNIARKQAKYGTGQPSTSSASSPGFSSSFTGRANTAHATGPAVAVPAPRGAGGGGSSNSSSCKPKAKAPLMQKALQLIKYNRYKR</sequence>
<keyword evidence="2 3" id="KW-0539">Nucleus</keyword>
<protein>
    <recommendedName>
        <fullName evidence="5">TFIIS N-terminal domain-containing protein</fullName>
    </recommendedName>
</protein>
<organism evidence="6 7">
    <name type="scientific">Megalurothrips usitatus</name>
    <name type="common">bean blossom thrips</name>
    <dbReference type="NCBI Taxonomy" id="439358"/>
    <lineage>
        <taxon>Eukaryota</taxon>
        <taxon>Metazoa</taxon>
        <taxon>Ecdysozoa</taxon>
        <taxon>Arthropoda</taxon>
        <taxon>Hexapoda</taxon>
        <taxon>Insecta</taxon>
        <taxon>Pterygota</taxon>
        <taxon>Neoptera</taxon>
        <taxon>Paraneoptera</taxon>
        <taxon>Thysanoptera</taxon>
        <taxon>Terebrantia</taxon>
        <taxon>Thripoidea</taxon>
        <taxon>Thripidae</taxon>
        <taxon>Megalurothrips</taxon>
    </lineage>
</organism>
<dbReference type="SUPFAM" id="SSF47676">
    <property type="entry name" value="Conserved domain common to transcription factors TFIIS, elongin A, CRSP70"/>
    <property type="match status" value="1"/>
</dbReference>
<dbReference type="SMART" id="SM00509">
    <property type="entry name" value="TFS2N"/>
    <property type="match status" value="1"/>
</dbReference>
<dbReference type="PANTHER" id="PTHR15141">
    <property type="entry name" value="TRANSCRIPTION ELONGATION FACTOR B POLYPEPTIDE 3"/>
    <property type="match status" value="1"/>
</dbReference>
<name>A0AAV7XW49_9NEOP</name>
<evidence type="ECO:0000313" key="6">
    <source>
        <dbReference type="EMBL" id="KAJ1529752.1"/>
    </source>
</evidence>
<dbReference type="Gene3D" id="1.20.930.10">
    <property type="entry name" value="Conserved domain common to transcription factors TFIIS, elongin A, CRSP70"/>
    <property type="match status" value="1"/>
</dbReference>
<dbReference type="Pfam" id="PF06881">
    <property type="entry name" value="Elongin_A"/>
    <property type="match status" value="1"/>
</dbReference>
<gene>
    <name evidence="6" type="ORF">ONE63_006501</name>
</gene>
<dbReference type="InterPro" id="IPR003617">
    <property type="entry name" value="TFIIS/CRSP70_N_sub"/>
</dbReference>
<dbReference type="EMBL" id="JAPTSV010000003">
    <property type="protein sequence ID" value="KAJ1529752.1"/>
    <property type="molecule type" value="Genomic_DNA"/>
</dbReference>
<evidence type="ECO:0000256" key="3">
    <source>
        <dbReference type="PROSITE-ProRule" id="PRU00649"/>
    </source>
</evidence>
<evidence type="ECO:0000313" key="7">
    <source>
        <dbReference type="Proteomes" id="UP001075354"/>
    </source>
</evidence>
<keyword evidence="7" id="KW-1185">Reference proteome</keyword>
<comment type="caution">
    <text evidence="6">The sequence shown here is derived from an EMBL/GenBank/DDBJ whole genome shotgun (WGS) entry which is preliminary data.</text>
</comment>
<dbReference type="Pfam" id="PF08711">
    <property type="entry name" value="Med26"/>
    <property type="match status" value="1"/>
</dbReference>
<dbReference type="PROSITE" id="PS51319">
    <property type="entry name" value="TFIIS_N"/>
    <property type="match status" value="1"/>
</dbReference>
<evidence type="ECO:0000256" key="2">
    <source>
        <dbReference type="ARBA" id="ARBA00023242"/>
    </source>
</evidence>
<feature type="compositionally biased region" description="Low complexity" evidence="4">
    <location>
        <begin position="158"/>
        <end position="169"/>
    </location>
</feature>
<feature type="region of interest" description="Disordered" evidence="4">
    <location>
        <begin position="595"/>
        <end position="670"/>
    </location>
</feature>
<feature type="compositionally biased region" description="Low complexity" evidence="4">
    <location>
        <begin position="658"/>
        <end position="670"/>
    </location>
</feature>
<feature type="compositionally biased region" description="Basic and acidic residues" evidence="4">
    <location>
        <begin position="210"/>
        <end position="239"/>
    </location>
</feature>
<feature type="compositionally biased region" description="Basic and acidic residues" evidence="4">
    <location>
        <begin position="263"/>
        <end position="281"/>
    </location>
</feature>
<feature type="compositionally biased region" description="Low complexity" evidence="4">
    <location>
        <begin position="248"/>
        <end position="262"/>
    </location>
</feature>
<dbReference type="AlphaFoldDB" id="A0AAV7XW49"/>
<feature type="compositionally biased region" description="Low complexity" evidence="4">
    <location>
        <begin position="641"/>
        <end position="650"/>
    </location>
</feature>
<accession>A0AAV7XW49</accession>